<dbReference type="SUPFAM" id="SSF88659">
    <property type="entry name" value="Sigma3 and sigma4 domains of RNA polymerase sigma factors"/>
    <property type="match status" value="1"/>
</dbReference>
<dbReference type="GO" id="GO:0016987">
    <property type="term" value="F:sigma factor activity"/>
    <property type="evidence" value="ECO:0007669"/>
    <property type="project" value="UniProtKB-KW"/>
</dbReference>
<keyword evidence="3" id="KW-0731">Sigma factor</keyword>
<dbReference type="NCBIfam" id="TIGR02943">
    <property type="entry name" value="Sig70_famx1"/>
    <property type="match status" value="1"/>
</dbReference>
<evidence type="ECO:0000256" key="5">
    <source>
        <dbReference type="ARBA" id="ARBA00023163"/>
    </source>
</evidence>
<evidence type="ECO:0000256" key="2">
    <source>
        <dbReference type="ARBA" id="ARBA00023015"/>
    </source>
</evidence>
<keyword evidence="4" id="KW-0238">DNA-binding</keyword>
<evidence type="ECO:0000313" key="8">
    <source>
        <dbReference type="EMBL" id="GEC94665.1"/>
    </source>
</evidence>
<keyword evidence="9" id="KW-1185">Reference proteome</keyword>
<gene>
    <name evidence="8" type="ORF">ZRA01_07380</name>
</gene>
<dbReference type="NCBIfam" id="TIGR02937">
    <property type="entry name" value="sigma70-ECF"/>
    <property type="match status" value="1"/>
</dbReference>
<dbReference type="SUPFAM" id="SSF88946">
    <property type="entry name" value="Sigma2 domain of RNA polymerase sigma factors"/>
    <property type="match status" value="1"/>
</dbReference>
<dbReference type="InterPro" id="IPR039425">
    <property type="entry name" value="RNA_pol_sigma-70-like"/>
</dbReference>
<proteinExistence type="inferred from homology"/>
<comment type="similarity">
    <text evidence="1">Belongs to the sigma-70 factor family. ECF subfamily.</text>
</comment>
<reference evidence="8 9" key="1">
    <citation type="submission" date="2019-06" db="EMBL/GenBank/DDBJ databases">
        <title>Whole genome shotgun sequence of Zoogloea ramigera NBRC 15342.</title>
        <authorList>
            <person name="Hosoyama A."/>
            <person name="Uohara A."/>
            <person name="Ohji S."/>
            <person name="Ichikawa N."/>
        </authorList>
    </citation>
    <scope>NUCLEOTIDE SEQUENCE [LARGE SCALE GENOMIC DNA]</scope>
    <source>
        <strain evidence="8 9">NBRC 15342</strain>
    </source>
</reference>
<keyword evidence="2" id="KW-0805">Transcription regulation</keyword>
<name>A0A4Y4CNZ4_ZOORA</name>
<comment type="caution">
    <text evidence="8">The sequence shown here is derived from an EMBL/GenBank/DDBJ whole genome shotgun (WGS) entry which is preliminary data.</text>
</comment>
<dbReference type="InterPro" id="IPR036388">
    <property type="entry name" value="WH-like_DNA-bd_sf"/>
</dbReference>
<dbReference type="InterPro" id="IPR013325">
    <property type="entry name" value="RNA_pol_sigma_r2"/>
</dbReference>
<accession>A0A4Y4CNZ4</accession>
<dbReference type="PANTHER" id="PTHR43133">
    <property type="entry name" value="RNA POLYMERASE ECF-TYPE SIGMA FACTO"/>
    <property type="match status" value="1"/>
</dbReference>
<dbReference type="GO" id="GO:0006352">
    <property type="term" value="P:DNA-templated transcription initiation"/>
    <property type="evidence" value="ECO:0007669"/>
    <property type="project" value="InterPro"/>
</dbReference>
<dbReference type="Gene3D" id="1.10.1740.10">
    <property type="match status" value="1"/>
</dbReference>
<evidence type="ECO:0000259" key="6">
    <source>
        <dbReference type="Pfam" id="PF04542"/>
    </source>
</evidence>
<dbReference type="EMBL" id="BJNV01000009">
    <property type="protein sequence ID" value="GEC94665.1"/>
    <property type="molecule type" value="Genomic_DNA"/>
</dbReference>
<dbReference type="InterPro" id="IPR014284">
    <property type="entry name" value="RNA_pol_sigma-70_dom"/>
</dbReference>
<dbReference type="InterPro" id="IPR007627">
    <property type="entry name" value="RNA_pol_sigma70_r2"/>
</dbReference>
<sequence>MLARISRYNAGALNHAGSHEAPMSQDSSPLMEDDFLVALRRDLLKFARLQLRNDALAEDMVQEALAAALVGERSFAGRAALKTWIFAILRNKIVDHFRASGRVTNVSALSPEEAGLDQAFEALFKANEHWARDARPAPWGDPEEALIQQRFWVVFDACLNHLPASTARVFMMREFLELETAEICQALEITAGNCNVILHRARNGLRRCLDKNWFSPEPSRC</sequence>
<dbReference type="PANTHER" id="PTHR43133:SF8">
    <property type="entry name" value="RNA POLYMERASE SIGMA FACTOR HI_1459-RELATED"/>
    <property type="match status" value="1"/>
</dbReference>
<evidence type="ECO:0000256" key="1">
    <source>
        <dbReference type="ARBA" id="ARBA00010641"/>
    </source>
</evidence>
<dbReference type="InterPro" id="IPR013249">
    <property type="entry name" value="RNA_pol_sigma70_r4_t2"/>
</dbReference>
<organism evidence="8 9">
    <name type="scientific">Zoogloea ramigera</name>
    <dbReference type="NCBI Taxonomy" id="350"/>
    <lineage>
        <taxon>Bacteria</taxon>
        <taxon>Pseudomonadati</taxon>
        <taxon>Pseudomonadota</taxon>
        <taxon>Betaproteobacteria</taxon>
        <taxon>Rhodocyclales</taxon>
        <taxon>Zoogloeaceae</taxon>
        <taxon>Zoogloea</taxon>
    </lineage>
</organism>
<dbReference type="InterPro" id="IPR014289">
    <property type="entry name" value="RNA_pol_sigma-24-rel"/>
</dbReference>
<evidence type="ECO:0000313" key="9">
    <source>
        <dbReference type="Proteomes" id="UP000318422"/>
    </source>
</evidence>
<feature type="domain" description="RNA polymerase sigma factor 70 region 4 type 2" evidence="7">
    <location>
        <begin position="155"/>
        <end position="202"/>
    </location>
</feature>
<evidence type="ECO:0000256" key="3">
    <source>
        <dbReference type="ARBA" id="ARBA00023082"/>
    </source>
</evidence>
<dbReference type="Proteomes" id="UP000318422">
    <property type="component" value="Unassembled WGS sequence"/>
</dbReference>
<evidence type="ECO:0000256" key="4">
    <source>
        <dbReference type="ARBA" id="ARBA00023125"/>
    </source>
</evidence>
<dbReference type="Pfam" id="PF08281">
    <property type="entry name" value="Sigma70_r4_2"/>
    <property type="match status" value="1"/>
</dbReference>
<dbReference type="Pfam" id="PF04542">
    <property type="entry name" value="Sigma70_r2"/>
    <property type="match status" value="1"/>
</dbReference>
<feature type="domain" description="RNA polymerase sigma-70 region 2" evidence="6">
    <location>
        <begin position="38"/>
        <end position="102"/>
    </location>
</feature>
<dbReference type="Gene3D" id="1.10.10.10">
    <property type="entry name" value="Winged helix-like DNA-binding domain superfamily/Winged helix DNA-binding domain"/>
    <property type="match status" value="1"/>
</dbReference>
<keyword evidence="5" id="KW-0804">Transcription</keyword>
<evidence type="ECO:0000259" key="7">
    <source>
        <dbReference type="Pfam" id="PF08281"/>
    </source>
</evidence>
<protein>
    <submittedName>
        <fullName evidence="8">RNA polymerase sigma factor</fullName>
    </submittedName>
</protein>
<dbReference type="AlphaFoldDB" id="A0A4Y4CNZ4"/>
<dbReference type="GO" id="GO:0003677">
    <property type="term" value="F:DNA binding"/>
    <property type="evidence" value="ECO:0007669"/>
    <property type="project" value="UniProtKB-KW"/>
</dbReference>
<dbReference type="InterPro" id="IPR013324">
    <property type="entry name" value="RNA_pol_sigma_r3/r4-like"/>
</dbReference>